<dbReference type="AlphaFoldDB" id="A0A9P4UZZ8"/>
<organism evidence="1 2">
    <name type="scientific">Polyplosphaeria fusca</name>
    <dbReference type="NCBI Taxonomy" id="682080"/>
    <lineage>
        <taxon>Eukaryota</taxon>
        <taxon>Fungi</taxon>
        <taxon>Dikarya</taxon>
        <taxon>Ascomycota</taxon>
        <taxon>Pezizomycotina</taxon>
        <taxon>Dothideomycetes</taxon>
        <taxon>Pleosporomycetidae</taxon>
        <taxon>Pleosporales</taxon>
        <taxon>Tetraplosphaeriaceae</taxon>
        <taxon>Polyplosphaeria</taxon>
    </lineage>
</organism>
<dbReference type="Proteomes" id="UP000799444">
    <property type="component" value="Unassembled WGS sequence"/>
</dbReference>
<sequence length="421" mass="48110">MQLSDHPVAKINTIPNDILFEIIERLPVEIHDPTERFPTLHPASKKDILNVRRVWAGYRHHFSFRKLFVRVLEEHPFLIIASSMPALRDVSESEYARHMSMLSLSNLSVNTKLSGRPKSFSHWLPELLKRFPKVEHLRYYPMLRKYKTNSWEDKSLLGQVSTTRSRIDPFGNDSVFGNTLFLRGDNGITKILSMFKLAGHSLCSVTTPLLGNCGPWCAIIPMTFPNTLRRLSMNVTGVHPFNGLIGHWIEGLVCLEFLEVAVSQVVDQGQSFQYHPLVSVENPQVGQIPPLKELRIQAGSSSFSKRAIVEAVMLFPTIRRLGLAHIRLFRGLGDWSSLVDELLPLDLDVFWNLNPTEFEYGHVGIISSLVTKSRMDVARDVRWITTERPRDEKTDKPDVEGPPYIGFSIFEQDVWDTAQWD</sequence>
<dbReference type="EMBL" id="ML996194">
    <property type="protein sequence ID" value="KAF2731503.1"/>
    <property type="molecule type" value="Genomic_DNA"/>
</dbReference>
<evidence type="ECO:0000313" key="2">
    <source>
        <dbReference type="Proteomes" id="UP000799444"/>
    </source>
</evidence>
<reference evidence="1" key="1">
    <citation type="journal article" date="2020" name="Stud. Mycol.">
        <title>101 Dothideomycetes genomes: a test case for predicting lifestyles and emergence of pathogens.</title>
        <authorList>
            <person name="Haridas S."/>
            <person name="Albert R."/>
            <person name="Binder M."/>
            <person name="Bloem J."/>
            <person name="Labutti K."/>
            <person name="Salamov A."/>
            <person name="Andreopoulos B."/>
            <person name="Baker S."/>
            <person name="Barry K."/>
            <person name="Bills G."/>
            <person name="Bluhm B."/>
            <person name="Cannon C."/>
            <person name="Castanera R."/>
            <person name="Culley D."/>
            <person name="Daum C."/>
            <person name="Ezra D."/>
            <person name="Gonzalez J."/>
            <person name="Henrissat B."/>
            <person name="Kuo A."/>
            <person name="Liang C."/>
            <person name="Lipzen A."/>
            <person name="Lutzoni F."/>
            <person name="Magnuson J."/>
            <person name="Mondo S."/>
            <person name="Nolan M."/>
            <person name="Ohm R."/>
            <person name="Pangilinan J."/>
            <person name="Park H.-J."/>
            <person name="Ramirez L."/>
            <person name="Alfaro M."/>
            <person name="Sun H."/>
            <person name="Tritt A."/>
            <person name="Yoshinaga Y."/>
            <person name="Zwiers L.-H."/>
            <person name="Turgeon B."/>
            <person name="Goodwin S."/>
            <person name="Spatafora J."/>
            <person name="Crous P."/>
            <person name="Grigoriev I."/>
        </authorList>
    </citation>
    <scope>NUCLEOTIDE SEQUENCE</scope>
    <source>
        <strain evidence="1">CBS 125425</strain>
    </source>
</reference>
<accession>A0A9P4UZZ8</accession>
<name>A0A9P4UZZ8_9PLEO</name>
<keyword evidence="2" id="KW-1185">Reference proteome</keyword>
<protein>
    <submittedName>
        <fullName evidence="1">Uncharacterized protein</fullName>
    </submittedName>
</protein>
<comment type="caution">
    <text evidence="1">The sequence shown here is derived from an EMBL/GenBank/DDBJ whole genome shotgun (WGS) entry which is preliminary data.</text>
</comment>
<dbReference type="OrthoDB" id="3792931at2759"/>
<proteinExistence type="predicted"/>
<evidence type="ECO:0000313" key="1">
    <source>
        <dbReference type="EMBL" id="KAF2731503.1"/>
    </source>
</evidence>
<gene>
    <name evidence="1" type="ORF">EJ04DRAFT_566778</name>
</gene>